<keyword evidence="1 4" id="KW-0808">Transferase</keyword>
<dbReference type="Gene3D" id="3.40.630.30">
    <property type="match status" value="1"/>
</dbReference>
<dbReference type="AlphaFoldDB" id="A0A371PLD1"/>
<keyword evidence="5" id="KW-1185">Reference proteome</keyword>
<accession>A0A371PLD1</accession>
<reference evidence="4 5" key="1">
    <citation type="submission" date="2018-08" db="EMBL/GenBank/DDBJ databases">
        <title>Paenibacillus sp. M4BSY-1, whole genome shotgun sequence.</title>
        <authorList>
            <person name="Tuo L."/>
        </authorList>
    </citation>
    <scope>NUCLEOTIDE SEQUENCE [LARGE SCALE GENOMIC DNA]</scope>
    <source>
        <strain evidence="4 5">M4BSY-1</strain>
    </source>
</reference>
<dbReference type="PANTHER" id="PTHR43420">
    <property type="entry name" value="ACETYLTRANSFERASE"/>
    <property type="match status" value="1"/>
</dbReference>
<comment type="caution">
    <text evidence="4">The sequence shown here is derived from an EMBL/GenBank/DDBJ whole genome shotgun (WGS) entry which is preliminary data.</text>
</comment>
<dbReference type="OrthoDB" id="9790865at2"/>
<keyword evidence="2" id="KW-0012">Acyltransferase</keyword>
<feature type="domain" description="N-acetyltransferase" evidence="3">
    <location>
        <begin position="3"/>
        <end position="162"/>
    </location>
</feature>
<dbReference type="EMBL" id="QUBQ01000001">
    <property type="protein sequence ID" value="REK77012.1"/>
    <property type="molecule type" value="Genomic_DNA"/>
</dbReference>
<dbReference type="CDD" id="cd04301">
    <property type="entry name" value="NAT_SF"/>
    <property type="match status" value="1"/>
</dbReference>
<dbReference type="InterPro" id="IPR016181">
    <property type="entry name" value="Acyl_CoA_acyltransferase"/>
</dbReference>
<dbReference type="PROSITE" id="PS51186">
    <property type="entry name" value="GNAT"/>
    <property type="match status" value="1"/>
</dbReference>
<evidence type="ECO:0000313" key="4">
    <source>
        <dbReference type="EMBL" id="REK77012.1"/>
    </source>
</evidence>
<evidence type="ECO:0000256" key="1">
    <source>
        <dbReference type="ARBA" id="ARBA00022679"/>
    </source>
</evidence>
<dbReference type="InterPro" id="IPR000182">
    <property type="entry name" value="GNAT_dom"/>
</dbReference>
<protein>
    <submittedName>
        <fullName evidence="4">GNAT family N-acetyltransferase</fullName>
    </submittedName>
</protein>
<dbReference type="Pfam" id="PF00583">
    <property type="entry name" value="Acetyltransf_1"/>
    <property type="match status" value="1"/>
</dbReference>
<dbReference type="RefSeq" id="WP_116044328.1">
    <property type="nucleotide sequence ID" value="NZ_QUBQ01000001.1"/>
</dbReference>
<dbReference type="InterPro" id="IPR050680">
    <property type="entry name" value="YpeA/RimI_acetyltransf"/>
</dbReference>
<proteinExistence type="predicted"/>
<evidence type="ECO:0000313" key="5">
    <source>
        <dbReference type="Proteomes" id="UP000261905"/>
    </source>
</evidence>
<dbReference type="SUPFAM" id="SSF55729">
    <property type="entry name" value="Acyl-CoA N-acyltransferases (Nat)"/>
    <property type="match status" value="1"/>
</dbReference>
<dbReference type="Proteomes" id="UP000261905">
    <property type="component" value="Unassembled WGS sequence"/>
</dbReference>
<evidence type="ECO:0000256" key="2">
    <source>
        <dbReference type="ARBA" id="ARBA00023315"/>
    </source>
</evidence>
<sequence>MNYTLHKATQADTAFLWDMLLESLYVQEGQKPFDRSILQEPFMAKYVEGWGRSGDVGYIARNENGIAVGSITARLYTEANKGFGYVGDDVPELGMAILAEHRGKGLGKLLMETLIAELRINGVGKLSLSVDPSNEAAVILYTRYGFKEIGVVGTSIAMVTEL</sequence>
<name>A0A371PLD1_9BACL</name>
<organism evidence="4 5">
    <name type="scientific">Paenibacillus paeoniae</name>
    <dbReference type="NCBI Taxonomy" id="2292705"/>
    <lineage>
        <taxon>Bacteria</taxon>
        <taxon>Bacillati</taxon>
        <taxon>Bacillota</taxon>
        <taxon>Bacilli</taxon>
        <taxon>Bacillales</taxon>
        <taxon>Paenibacillaceae</taxon>
        <taxon>Paenibacillus</taxon>
    </lineage>
</organism>
<dbReference type="GO" id="GO:0016747">
    <property type="term" value="F:acyltransferase activity, transferring groups other than amino-acyl groups"/>
    <property type="evidence" value="ECO:0007669"/>
    <property type="project" value="InterPro"/>
</dbReference>
<gene>
    <name evidence="4" type="ORF">DX130_08375</name>
</gene>
<evidence type="ECO:0000259" key="3">
    <source>
        <dbReference type="PROSITE" id="PS51186"/>
    </source>
</evidence>